<dbReference type="Pfam" id="PF05069">
    <property type="entry name" value="Phage_tail_S"/>
    <property type="match status" value="1"/>
</dbReference>
<dbReference type="RefSeq" id="WP_201104025.1">
    <property type="nucleotide sequence ID" value="NZ_CP067977.1"/>
</dbReference>
<reference evidence="1 2" key="1">
    <citation type="submission" date="2021-01" db="EMBL/GenBank/DDBJ databases">
        <title>Brevundimonas vitis sp. nov., an bacterium isolated from grape (Vitis vinifera).</title>
        <authorList>
            <person name="Jiang L."/>
            <person name="Lee J."/>
        </authorList>
    </citation>
    <scope>NUCLEOTIDE SEQUENCE [LARGE SCALE GENOMIC DNA]</scope>
    <source>
        <strain evidence="1 2">GRTSA-9</strain>
    </source>
</reference>
<sequence>MIEIPAADLRKLDRATDQLIDTRPLMAAIAAYVRDATRQRFRDQRGPDGQPWKLSRRAQMQGGATLVDRGLLRDSYTDRSSADEAEVGTNDIRAAIHHFGGVIRAKAGGALHFGLSGGGFATVSQVVMPARPALGVNDDDRIEITALVQDFVDRAAGR</sequence>
<protein>
    <submittedName>
        <fullName evidence="1">Phage virion morphogenesis protein</fullName>
    </submittedName>
</protein>
<dbReference type="EMBL" id="CP067977">
    <property type="protein sequence ID" value="QQQ19674.1"/>
    <property type="molecule type" value="Genomic_DNA"/>
</dbReference>
<accession>A0ABX7BPZ6</accession>
<gene>
    <name evidence="1" type="ORF">JIP62_06195</name>
</gene>
<evidence type="ECO:0000313" key="1">
    <source>
        <dbReference type="EMBL" id="QQQ19674.1"/>
    </source>
</evidence>
<dbReference type="NCBIfam" id="TIGR01635">
    <property type="entry name" value="tail_comp_S"/>
    <property type="match status" value="1"/>
</dbReference>
<dbReference type="Proteomes" id="UP000595448">
    <property type="component" value="Chromosome"/>
</dbReference>
<name>A0ABX7BPZ6_9CAUL</name>
<dbReference type="InterPro" id="IPR006522">
    <property type="entry name" value="Phage_virion_morphogenesis"/>
</dbReference>
<organism evidence="1 2">
    <name type="scientific">Brevundimonas vitisensis</name>
    <dbReference type="NCBI Taxonomy" id="2800818"/>
    <lineage>
        <taxon>Bacteria</taxon>
        <taxon>Pseudomonadati</taxon>
        <taxon>Pseudomonadota</taxon>
        <taxon>Alphaproteobacteria</taxon>
        <taxon>Caulobacterales</taxon>
        <taxon>Caulobacteraceae</taxon>
        <taxon>Brevundimonas</taxon>
    </lineage>
</organism>
<evidence type="ECO:0000313" key="2">
    <source>
        <dbReference type="Proteomes" id="UP000595448"/>
    </source>
</evidence>
<keyword evidence="2" id="KW-1185">Reference proteome</keyword>
<proteinExistence type="predicted"/>